<accession>A0ABM9H9L6</accession>
<proteinExistence type="predicted"/>
<comment type="caution">
    <text evidence="2">The sequence shown here is derived from an EMBL/GenBank/DDBJ whole genome shotgun (WGS) entry which is preliminary data.</text>
</comment>
<dbReference type="Proteomes" id="UP001154015">
    <property type="component" value="Unassembled WGS sequence"/>
</dbReference>
<reference evidence="2" key="1">
    <citation type="submission" date="2022-03" db="EMBL/GenBank/DDBJ databases">
        <authorList>
            <person name="Leyn A S."/>
        </authorList>
    </citation>
    <scope>NUCLEOTIDE SEQUENCE</scope>
    <source>
        <strain evidence="2">Streptomyces globisporus 4-3</strain>
    </source>
</reference>
<protein>
    <recommendedName>
        <fullName evidence="4">MYND-type domain-containing protein</fullName>
    </recommendedName>
</protein>
<sequence>MCAVCGAGLPRAGSARRRYCSGACRAQAWRDRQTSGRIIAVGVLTAEAEATGNAELLERLLCPVCRQPVLPGGRRRKDARYCSGACRTRAWRHRRLPLEEPEEPVRATVTGSRHQEARDAAR</sequence>
<evidence type="ECO:0000313" key="2">
    <source>
        <dbReference type="EMBL" id="CAH9420363.1"/>
    </source>
</evidence>
<feature type="compositionally biased region" description="Basic and acidic residues" evidence="1">
    <location>
        <begin position="113"/>
        <end position="122"/>
    </location>
</feature>
<name>A0ABM9H9L6_STRGL</name>
<gene>
    <name evidence="2" type="ORF">SGL43_07421</name>
</gene>
<keyword evidence="3" id="KW-1185">Reference proteome</keyword>
<evidence type="ECO:0000256" key="1">
    <source>
        <dbReference type="SAM" id="MobiDB-lite"/>
    </source>
</evidence>
<organism evidence="2 3">
    <name type="scientific">Streptomyces globisporus</name>
    <dbReference type="NCBI Taxonomy" id="1908"/>
    <lineage>
        <taxon>Bacteria</taxon>
        <taxon>Bacillati</taxon>
        <taxon>Actinomycetota</taxon>
        <taxon>Actinomycetes</taxon>
        <taxon>Kitasatosporales</taxon>
        <taxon>Streptomycetaceae</taxon>
        <taxon>Streptomyces</taxon>
    </lineage>
</organism>
<evidence type="ECO:0008006" key="4">
    <source>
        <dbReference type="Google" id="ProtNLM"/>
    </source>
</evidence>
<feature type="region of interest" description="Disordered" evidence="1">
    <location>
        <begin position="97"/>
        <end position="122"/>
    </location>
</feature>
<evidence type="ECO:0000313" key="3">
    <source>
        <dbReference type="Proteomes" id="UP001154015"/>
    </source>
</evidence>
<dbReference type="EMBL" id="CAKXYP010000043">
    <property type="protein sequence ID" value="CAH9420363.1"/>
    <property type="molecule type" value="Genomic_DNA"/>
</dbReference>